<proteinExistence type="predicted"/>
<comment type="caution">
    <text evidence="1">The sequence shown here is derived from an EMBL/GenBank/DDBJ whole genome shotgun (WGS) entry which is preliminary data.</text>
</comment>
<name>A0AAV5I6M6_9ROSI</name>
<reference evidence="1 2" key="1">
    <citation type="journal article" date="2021" name="Commun. Biol.">
        <title>The genome of Shorea leprosula (Dipterocarpaceae) highlights the ecological relevance of drought in aseasonal tropical rainforests.</title>
        <authorList>
            <person name="Ng K.K.S."/>
            <person name="Kobayashi M.J."/>
            <person name="Fawcett J.A."/>
            <person name="Hatakeyama M."/>
            <person name="Paape T."/>
            <person name="Ng C.H."/>
            <person name="Ang C.C."/>
            <person name="Tnah L.H."/>
            <person name="Lee C.T."/>
            <person name="Nishiyama T."/>
            <person name="Sese J."/>
            <person name="O'Brien M.J."/>
            <person name="Copetti D."/>
            <person name="Mohd Noor M.I."/>
            <person name="Ong R.C."/>
            <person name="Putra M."/>
            <person name="Sireger I.Z."/>
            <person name="Indrioko S."/>
            <person name="Kosugi Y."/>
            <person name="Izuno A."/>
            <person name="Isagi Y."/>
            <person name="Lee S.L."/>
            <person name="Shimizu K.K."/>
        </authorList>
    </citation>
    <scope>NUCLEOTIDE SEQUENCE [LARGE SCALE GENOMIC DNA]</scope>
    <source>
        <tissue evidence="1">Leaf</tissue>
    </source>
</reference>
<dbReference type="EMBL" id="BPVZ01000010">
    <property type="protein sequence ID" value="GKU96787.1"/>
    <property type="molecule type" value="Genomic_DNA"/>
</dbReference>
<accession>A0AAV5I6M6</accession>
<keyword evidence="2" id="KW-1185">Reference proteome</keyword>
<evidence type="ECO:0000313" key="1">
    <source>
        <dbReference type="EMBL" id="GKU96787.1"/>
    </source>
</evidence>
<organism evidence="1 2">
    <name type="scientific">Rubroshorea leprosula</name>
    <dbReference type="NCBI Taxonomy" id="152421"/>
    <lineage>
        <taxon>Eukaryota</taxon>
        <taxon>Viridiplantae</taxon>
        <taxon>Streptophyta</taxon>
        <taxon>Embryophyta</taxon>
        <taxon>Tracheophyta</taxon>
        <taxon>Spermatophyta</taxon>
        <taxon>Magnoliopsida</taxon>
        <taxon>eudicotyledons</taxon>
        <taxon>Gunneridae</taxon>
        <taxon>Pentapetalae</taxon>
        <taxon>rosids</taxon>
        <taxon>malvids</taxon>
        <taxon>Malvales</taxon>
        <taxon>Dipterocarpaceae</taxon>
        <taxon>Rubroshorea</taxon>
    </lineage>
</organism>
<evidence type="ECO:0000313" key="2">
    <source>
        <dbReference type="Proteomes" id="UP001054252"/>
    </source>
</evidence>
<dbReference type="AlphaFoldDB" id="A0AAV5I6M6"/>
<gene>
    <name evidence="1" type="ORF">SLEP1_g9980</name>
</gene>
<dbReference type="Proteomes" id="UP001054252">
    <property type="component" value="Unassembled WGS sequence"/>
</dbReference>
<sequence length="159" mass="17819">MPSIPLPPFYDSTLTLPNAYLLPPLVFSFAPVGPSQIPFPPLHYWSATAKLPKPSTCYCQIVEAIYLLLSRLSKPYVVLLRPCPSWQLVTASDTKHASNADALSSHFSRTNFQRSKRECSPTRLKPRGADFLLAPTTDFGTVSLFFVCFFPRSFVETFL</sequence>
<protein>
    <submittedName>
        <fullName evidence="1">Uncharacterized protein</fullName>
    </submittedName>
</protein>